<dbReference type="Proteomes" id="UP000016587">
    <property type="component" value="Chromosome"/>
</dbReference>
<dbReference type="GO" id="GO:0005524">
    <property type="term" value="F:ATP binding"/>
    <property type="evidence" value="ECO:0007669"/>
    <property type="project" value="UniProtKB-KW"/>
</dbReference>
<dbReference type="InterPro" id="IPR017871">
    <property type="entry name" value="ABC_transporter-like_CS"/>
</dbReference>
<evidence type="ECO:0000259" key="5">
    <source>
        <dbReference type="PROSITE" id="PS50893"/>
    </source>
</evidence>
<evidence type="ECO:0000313" key="7">
    <source>
        <dbReference type="Proteomes" id="UP000016587"/>
    </source>
</evidence>
<dbReference type="eggNOG" id="COG1134">
    <property type="taxonomic scope" value="Bacteria"/>
</dbReference>
<dbReference type="InterPro" id="IPR015860">
    <property type="entry name" value="ABC_transpr_TagH-like"/>
</dbReference>
<reference evidence="6 7" key="1">
    <citation type="journal article" date="2013" name="J. Bacteriol.">
        <title>Roles of HynAB and Ech, the only two hydrogenases found in the model sulfate reducer Desulfovibrio gigas.</title>
        <authorList>
            <person name="Morais-Silva F.O."/>
            <person name="Santos C.I."/>
            <person name="Rodrigues R."/>
            <person name="Pereira I.A."/>
            <person name="Rodrigues-Pousada C."/>
        </authorList>
    </citation>
    <scope>NUCLEOTIDE SEQUENCE [LARGE SCALE GENOMIC DNA]</scope>
    <source>
        <strain evidence="7">ATCC 19364 / DSM 1382 / NCIMB 9332 / VKM B-1759</strain>
    </source>
</reference>
<keyword evidence="7" id="KW-1185">Reference proteome</keyword>
<dbReference type="KEGG" id="dgg:DGI_0835"/>
<dbReference type="AlphaFoldDB" id="T2G823"/>
<dbReference type="STRING" id="1121448.DGI_0835"/>
<feature type="domain" description="ABC transporter" evidence="5">
    <location>
        <begin position="2"/>
        <end position="221"/>
    </location>
</feature>
<dbReference type="PROSITE" id="PS00211">
    <property type="entry name" value="ABC_TRANSPORTER_1"/>
    <property type="match status" value="1"/>
</dbReference>
<dbReference type="GO" id="GO:0016020">
    <property type="term" value="C:membrane"/>
    <property type="evidence" value="ECO:0007669"/>
    <property type="project" value="InterPro"/>
</dbReference>
<evidence type="ECO:0000256" key="2">
    <source>
        <dbReference type="ARBA" id="ARBA00022448"/>
    </source>
</evidence>
<dbReference type="HOGENOM" id="CLU_000604_1_2_7"/>
<dbReference type="PANTHER" id="PTHR46743:SF2">
    <property type="entry name" value="TEICHOIC ACIDS EXPORT ATP-BINDING PROTEIN TAGH"/>
    <property type="match status" value="1"/>
</dbReference>
<evidence type="ECO:0000313" key="6">
    <source>
        <dbReference type="EMBL" id="AGW12730.1"/>
    </source>
</evidence>
<dbReference type="InterPro" id="IPR050683">
    <property type="entry name" value="Bact_Polysacc_Export_ATP-bd"/>
</dbReference>
<evidence type="ECO:0000256" key="4">
    <source>
        <dbReference type="ARBA" id="ARBA00022840"/>
    </source>
</evidence>
<keyword evidence="2" id="KW-0813">Transport</keyword>
<keyword evidence="3" id="KW-0547">Nucleotide-binding</keyword>
<dbReference type="PANTHER" id="PTHR46743">
    <property type="entry name" value="TEICHOIC ACIDS EXPORT ATP-BINDING PROTEIN TAGH"/>
    <property type="match status" value="1"/>
</dbReference>
<protein>
    <submittedName>
        <fullName evidence="6">Putative cation effux pump BexA</fullName>
    </submittedName>
</protein>
<dbReference type="Gene3D" id="3.40.50.300">
    <property type="entry name" value="P-loop containing nucleotide triphosphate hydrolases"/>
    <property type="match status" value="1"/>
</dbReference>
<name>T2G823_MEGG1</name>
<dbReference type="InterPro" id="IPR003439">
    <property type="entry name" value="ABC_transporter-like_ATP-bd"/>
</dbReference>
<comment type="similarity">
    <text evidence="1">Belongs to the ABC transporter superfamily.</text>
</comment>
<keyword evidence="4" id="KW-0067">ATP-binding</keyword>
<dbReference type="PATRIC" id="fig|1121448.10.peg.837"/>
<dbReference type="OrthoDB" id="9809450at2"/>
<dbReference type="CDD" id="cd03220">
    <property type="entry name" value="ABC_KpsT_Wzt"/>
    <property type="match status" value="1"/>
</dbReference>
<dbReference type="GO" id="GO:0140359">
    <property type="term" value="F:ABC-type transporter activity"/>
    <property type="evidence" value="ECO:0007669"/>
    <property type="project" value="InterPro"/>
</dbReference>
<dbReference type="PROSITE" id="PS50893">
    <property type="entry name" value="ABC_TRANSPORTER_2"/>
    <property type="match status" value="1"/>
</dbReference>
<dbReference type="InterPro" id="IPR003593">
    <property type="entry name" value="AAA+_ATPase"/>
</dbReference>
<dbReference type="Pfam" id="PF00005">
    <property type="entry name" value="ABC_tran"/>
    <property type="match status" value="1"/>
</dbReference>
<gene>
    <name evidence="6" type="ORF">DGI_0835</name>
</gene>
<organism evidence="6 7">
    <name type="scientific">Megalodesulfovibrio gigas (strain ATCC 19364 / DSM 1382 / NCIMB 9332 / VKM B-1759)</name>
    <name type="common">Desulfovibrio gigas</name>
    <dbReference type="NCBI Taxonomy" id="1121448"/>
    <lineage>
        <taxon>Bacteria</taxon>
        <taxon>Pseudomonadati</taxon>
        <taxon>Thermodesulfobacteriota</taxon>
        <taxon>Desulfovibrionia</taxon>
        <taxon>Desulfovibrionales</taxon>
        <taxon>Desulfovibrionaceae</taxon>
        <taxon>Megalodesulfovibrio</taxon>
    </lineage>
</organism>
<proteinExistence type="inferred from homology"/>
<accession>T2G823</accession>
<dbReference type="SMART" id="SM00382">
    <property type="entry name" value="AAA"/>
    <property type="match status" value="1"/>
</dbReference>
<evidence type="ECO:0000256" key="3">
    <source>
        <dbReference type="ARBA" id="ARBA00022741"/>
    </source>
</evidence>
<dbReference type="EMBL" id="CP006585">
    <property type="protein sequence ID" value="AGW12730.1"/>
    <property type="molecule type" value="Genomic_DNA"/>
</dbReference>
<reference evidence="7" key="2">
    <citation type="submission" date="2013-07" db="EMBL/GenBank/DDBJ databases">
        <authorList>
            <person name="Morais-Silva F.O."/>
            <person name="Rezende A.M."/>
            <person name="Pimentel C."/>
            <person name="Resende D.M."/>
            <person name="Santos C.I."/>
            <person name="Clemente C."/>
            <person name="de Oliveira L.M."/>
            <person name="da Silva S.M."/>
            <person name="Costa D.A."/>
            <person name="Varela-Raposo A."/>
            <person name="Horacio E.C.A."/>
            <person name="Matos M."/>
            <person name="Flores O."/>
            <person name="Ruiz J.C."/>
            <person name="Rodrigues-Pousada C."/>
        </authorList>
    </citation>
    <scope>NUCLEOTIDE SEQUENCE [LARGE SCALE GENOMIC DNA]</scope>
    <source>
        <strain evidence="7">ATCC 19364 / DSM 1382 / NCIMB 9332 / VKM B-1759</strain>
    </source>
</reference>
<dbReference type="GO" id="GO:0016887">
    <property type="term" value="F:ATP hydrolysis activity"/>
    <property type="evidence" value="ECO:0007669"/>
    <property type="project" value="InterPro"/>
</dbReference>
<evidence type="ECO:0000256" key="1">
    <source>
        <dbReference type="ARBA" id="ARBA00005417"/>
    </source>
</evidence>
<dbReference type="SUPFAM" id="SSF52540">
    <property type="entry name" value="P-loop containing nucleoside triphosphate hydrolases"/>
    <property type="match status" value="1"/>
</dbReference>
<sequence>MVEAKKICKVYMTRKGPRDILKNISFCIHKGDKLGILGCNGAGKSTLIRVISGAELPTSGEIERTMSVSWPLALQGGFVGHMTGTDNLRFISRIYNVEFKQALEYVKDFSELGTYLYEPVNTYSSGMRARLAFAISMAVDFDCYLIDEISAVGDKRFNKKYKDTLFNEKGDRSLIMVSHFYGVIQEYCNKVAVLDQGRLAVFDDPKEAIALYDRVLAGQQITF</sequence>
<dbReference type="InterPro" id="IPR027417">
    <property type="entry name" value="P-loop_NTPase"/>
</dbReference>